<protein>
    <recommendedName>
        <fullName evidence="2">Aminoglycoside phosphotransferase domain-containing protein</fullName>
    </recommendedName>
</protein>
<feature type="compositionally biased region" description="Basic and acidic residues" evidence="1">
    <location>
        <begin position="1"/>
        <end position="15"/>
    </location>
</feature>
<comment type="caution">
    <text evidence="3">The sequence shown here is derived from an EMBL/GenBank/DDBJ whole genome shotgun (WGS) entry which is preliminary data.</text>
</comment>
<dbReference type="SUPFAM" id="SSF56112">
    <property type="entry name" value="Protein kinase-like (PK-like)"/>
    <property type="match status" value="1"/>
</dbReference>
<evidence type="ECO:0000256" key="1">
    <source>
        <dbReference type="SAM" id="MobiDB-lite"/>
    </source>
</evidence>
<feature type="domain" description="Aminoglycoside phosphotransferase" evidence="2">
    <location>
        <begin position="63"/>
        <end position="320"/>
    </location>
</feature>
<dbReference type="AlphaFoldDB" id="A0A8H3PHC6"/>
<dbReference type="InterPro" id="IPR002575">
    <property type="entry name" value="Aminoglycoside_PTrfase"/>
</dbReference>
<dbReference type="InterPro" id="IPR051678">
    <property type="entry name" value="AGP_Transferase"/>
</dbReference>
<evidence type="ECO:0000259" key="2">
    <source>
        <dbReference type="Pfam" id="PF01636"/>
    </source>
</evidence>
<keyword evidence="4" id="KW-1185">Reference proteome</keyword>
<sequence>MEETRESKIAAKEQDSPQILTSEADESDNESIGSDESLIEPYFQYCFKIERLLESIGLRNFSVKPIQHGYEFQNCVYALQSTADDAEQYILRVPVLPNFEYHETRCSSIENDAALLGDLEHKLPGLAPRVKAFDATKDNPLETPYTVQTRIPGVSLDHVYDELNFEEKCAIVDQFVGLLSRIESIHFRVAGTFSANPLRWTKIRSVTSGAVLKLFDEGPEEFVSGPKIAEDREGRDLKLFLSSHIEGWICQQKKEEVSLSLPLLPRLFGMLETLGREGAFAAKETPVVLNHWDLEPRNIMVEKVNDAWKICGVIDWDGAMALPRPLARRAPDWIWDYNREGFTGLLDNDHHPNQALSDESKDLKAYFDAKAAATLEGYLEDAYGKGVWLRTIWTFARRGAENCWYVDLLKKLVDDWDAGPAAEDEGVRAFWYYWTLQLKSLVSRWF</sequence>
<evidence type="ECO:0000313" key="3">
    <source>
        <dbReference type="EMBL" id="CAF9941296.1"/>
    </source>
</evidence>
<dbReference type="PANTHER" id="PTHR21310">
    <property type="entry name" value="AMINOGLYCOSIDE PHOSPHOTRANSFERASE-RELATED-RELATED"/>
    <property type="match status" value="1"/>
</dbReference>
<organism evidence="3 4">
    <name type="scientific">Heterodermia speciosa</name>
    <dbReference type="NCBI Taxonomy" id="116794"/>
    <lineage>
        <taxon>Eukaryota</taxon>
        <taxon>Fungi</taxon>
        <taxon>Dikarya</taxon>
        <taxon>Ascomycota</taxon>
        <taxon>Pezizomycotina</taxon>
        <taxon>Lecanoromycetes</taxon>
        <taxon>OSLEUM clade</taxon>
        <taxon>Lecanoromycetidae</taxon>
        <taxon>Caliciales</taxon>
        <taxon>Physciaceae</taxon>
        <taxon>Heterodermia</taxon>
    </lineage>
</organism>
<dbReference type="InterPro" id="IPR011009">
    <property type="entry name" value="Kinase-like_dom_sf"/>
</dbReference>
<dbReference type="Gene3D" id="3.90.1200.10">
    <property type="match status" value="1"/>
</dbReference>
<dbReference type="OrthoDB" id="2968323at2759"/>
<reference evidence="3" key="1">
    <citation type="submission" date="2021-03" db="EMBL/GenBank/DDBJ databases">
        <authorList>
            <person name="Tagirdzhanova G."/>
        </authorList>
    </citation>
    <scope>NUCLEOTIDE SEQUENCE</scope>
</reference>
<dbReference type="PANTHER" id="PTHR21310:SF56">
    <property type="entry name" value="AMINOGLYCOSIDE PHOSPHOTRANSFERASE DOMAIN-CONTAINING PROTEIN"/>
    <property type="match status" value="1"/>
</dbReference>
<dbReference type="Proteomes" id="UP000664521">
    <property type="component" value="Unassembled WGS sequence"/>
</dbReference>
<feature type="region of interest" description="Disordered" evidence="1">
    <location>
        <begin position="1"/>
        <end position="33"/>
    </location>
</feature>
<dbReference type="Pfam" id="PF01636">
    <property type="entry name" value="APH"/>
    <property type="match status" value="1"/>
</dbReference>
<evidence type="ECO:0000313" key="4">
    <source>
        <dbReference type="Proteomes" id="UP000664521"/>
    </source>
</evidence>
<proteinExistence type="predicted"/>
<name>A0A8H3PHC6_9LECA</name>
<gene>
    <name evidence="3" type="ORF">HETSPECPRED_003042</name>
</gene>
<dbReference type="EMBL" id="CAJPDS010000185">
    <property type="protein sequence ID" value="CAF9941296.1"/>
    <property type="molecule type" value="Genomic_DNA"/>
</dbReference>
<accession>A0A8H3PHC6</accession>